<dbReference type="RefSeq" id="XP_013336748.1">
    <property type="nucleotide sequence ID" value="XM_013481294.1"/>
</dbReference>
<reference evidence="2" key="1">
    <citation type="submission" date="2013-10" db="EMBL/GenBank/DDBJ databases">
        <title>Genomic analysis of the causative agents of coccidiosis in chickens.</title>
        <authorList>
            <person name="Reid A.J."/>
            <person name="Blake D."/>
            <person name="Billington K."/>
            <person name="Browne H."/>
            <person name="Dunn M."/>
            <person name="Hung S."/>
            <person name="Kawahara F."/>
            <person name="Miranda-Saavedra D."/>
            <person name="Mourier T."/>
            <person name="Nagra H."/>
            <person name="Otto T.D."/>
            <person name="Rawlings N."/>
            <person name="Sanchez A."/>
            <person name="Sanders M."/>
            <person name="Subramaniam C."/>
            <person name="Tay Y."/>
            <person name="Dear P."/>
            <person name="Doerig C."/>
            <person name="Gruber A."/>
            <person name="Parkinson J."/>
            <person name="Shirley M."/>
            <person name="Wan K.L."/>
            <person name="Berriman M."/>
            <person name="Tomley F."/>
            <person name="Pain A."/>
        </authorList>
    </citation>
    <scope>NUCLEOTIDE SEQUENCE [LARGE SCALE GENOMIC DNA]</scope>
    <source>
        <strain evidence="2">Weybridge</strain>
    </source>
</reference>
<proteinExistence type="predicted"/>
<dbReference type="EMBL" id="HG721297">
    <property type="protein sequence ID" value="CDJ60103.1"/>
    <property type="molecule type" value="Genomic_DNA"/>
</dbReference>
<dbReference type="OrthoDB" id="347425at2759"/>
<keyword evidence="3" id="KW-1185">Reference proteome</keyword>
<dbReference type="GeneID" id="25339980"/>
<feature type="non-terminal residue" evidence="2">
    <location>
        <position position="392"/>
    </location>
</feature>
<evidence type="ECO:0000313" key="3">
    <source>
        <dbReference type="Proteomes" id="UP000030763"/>
    </source>
</evidence>
<accession>U6MAM9</accession>
<reference evidence="2" key="2">
    <citation type="submission" date="2013-10" db="EMBL/GenBank/DDBJ databases">
        <authorList>
            <person name="Aslett M."/>
        </authorList>
    </citation>
    <scope>NUCLEOTIDE SEQUENCE [LARGE SCALE GENOMIC DNA]</scope>
    <source>
        <strain evidence="2">Weybridge</strain>
    </source>
</reference>
<name>U6MAM9_EIMMA</name>
<organism evidence="2 3">
    <name type="scientific">Eimeria maxima</name>
    <name type="common">Coccidian parasite</name>
    <dbReference type="NCBI Taxonomy" id="5804"/>
    <lineage>
        <taxon>Eukaryota</taxon>
        <taxon>Sar</taxon>
        <taxon>Alveolata</taxon>
        <taxon>Apicomplexa</taxon>
        <taxon>Conoidasida</taxon>
        <taxon>Coccidia</taxon>
        <taxon>Eucoccidiorida</taxon>
        <taxon>Eimeriorina</taxon>
        <taxon>Eimeriidae</taxon>
        <taxon>Eimeria</taxon>
    </lineage>
</organism>
<dbReference type="VEuPathDB" id="ToxoDB:EMWEY_00059940"/>
<dbReference type="AlphaFoldDB" id="U6MAM9"/>
<feature type="compositionally biased region" description="Basic and acidic residues" evidence="1">
    <location>
        <begin position="21"/>
        <end position="30"/>
    </location>
</feature>
<sequence>MGSPWHGARPSLLEDVNPQHGRAEAAERGLHNGAKNKGYARKRGASASRKSNSRHIRAATMLAATFMVLLLLDARYSVSSRLRSYLETPQLPTGDESVQKYMSDFTEAMEAMNEAWESSEKPVREAFERHFTPSLDDGQELTGNPLAIINNHVAMMRECEFPFDSSVNAQKDFLQHLQLLRSICRTVTLRLEELKWFVYMNKECDVPVPVPGHDGPYTYTSLEVLEERVDDGLQAEHFLQSAGFVRRRETQKVDKNLTEKLIYLLSIENKHNVCNLVARYYFEHFLQPSGEDNAFNSTPPTTKHQIPYSGEAFRTGSFARRRRVYKRESEINTNYATIRKMHRIADNWTTKGVLEAANEQEEENAYNFERRLLNKREQMRVLLKEGIPYDDL</sequence>
<protein>
    <submittedName>
        <fullName evidence="2">Uncharacterized protein</fullName>
    </submittedName>
</protein>
<dbReference type="Proteomes" id="UP000030763">
    <property type="component" value="Unassembled WGS sequence"/>
</dbReference>
<gene>
    <name evidence="2" type="ORF">EMWEY_00059940</name>
</gene>
<dbReference type="OMA" id="NDTWESS"/>
<evidence type="ECO:0000256" key="1">
    <source>
        <dbReference type="SAM" id="MobiDB-lite"/>
    </source>
</evidence>
<evidence type="ECO:0000313" key="2">
    <source>
        <dbReference type="EMBL" id="CDJ60103.1"/>
    </source>
</evidence>
<feature type="region of interest" description="Disordered" evidence="1">
    <location>
        <begin position="1"/>
        <end position="53"/>
    </location>
</feature>